<feature type="transmembrane region" description="Helical" evidence="9">
    <location>
        <begin position="236"/>
        <end position="257"/>
    </location>
</feature>
<evidence type="ECO:0000313" key="13">
    <source>
        <dbReference type="Proteomes" id="UP000028875"/>
    </source>
</evidence>
<comment type="subcellular location">
    <subcellularLocation>
        <location evidence="1">Cell membrane</location>
        <topology evidence="1">Multi-pass membrane protein</topology>
    </subcellularLocation>
</comment>
<keyword evidence="8 9" id="KW-0472">Membrane</keyword>
<dbReference type="InterPro" id="IPR003439">
    <property type="entry name" value="ABC_transporter-like_ATP-bd"/>
</dbReference>
<dbReference type="GO" id="GO:0005524">
    <property type="term" value="F:ATP binding"/>
    <property type="evidence" value="ECO:0007669"/>
    <property type="project" value="UniProtKB-KW"/>
</dbReference>
<protein>
    <submittedName>
        <fullName evidence="12">ATP-binding/permease protein CydD</fullName>
    </submittedName>
</protein>
<comment type="caution">
    <text evidence="12">The sequence shown here is derived from an EMBL/GenBank/DDBJ whole genome shotgun (WGS) entry which is preliminary data.</text>
</comment>
<dbReference type="InterPro" id="IPR014216">
    <property type="entry name" value="ABC_transptr_CydD"/>
</dbReference>
<feature type="domain" description="ABC transmembrane type-1" evidence="11">
    <location>
        <begin position="18"/>
        <end position="300"/>
    </location>
</feature>
<evidence type="ECO:0000259" key="11">
    <source>
        <dbReference type="PROSITE" id="PS50929"/>
    </source>
</evidence>
<reference evidence="12 13" key="1">
    <citation type="submission" date="2014-03" db="EMBL/GenBank/DDBJ databases">
        <authorList>
            <person name="Urmite Genomes U."/>
        </authorList>
    </citation>
    <scope>NUCLEOTIDE SEQUENCE [LARGE SCALE GENOMIC DNA]</scope>
    <source>
        <strain evidence="12 13">Vm-5</strain>
    </source>
</reference>
<dbReference type="PROSITE" id="PS50929">
    <property type="entry name" value="ABC_TM1F"/>
    <property type="match status" value="1"/>
</dbReference>
<evidence type="ECO:0000256" key="3">
    <source>
        <dbReference type="ARBA" id="ARBA00022475"/>
    </source>
</evidence>
<dbReference type="STRING" id="1462526.BN990_03544"/>
<dbReference type="eggNOG" id="COG4988">
    <property type="taxonomic scope" value="Bacteria"/>
</dbReference>
<dbReference type="Gene3D" id="1.20.1560.10">
    <property type="entry name" value="ABC transporter type 1, transmembrane domain"/>
    <property type="match status" value="1"/>
</dbReference>
<dbReference type="PANTHER" id="PTHR24221:SF590">
    <property type="entry name" value="COMPONENT LINKED WITH THE ASSEMBLY OF CYTOCHROME' TRANSPORT TRANSMEMBRANE ATP-BINDING PROTEIN ABC TRANSPORTER CYDD-RELATED"/>
    <property type="match status" value="1"/>
</dbReference>
<evidence type="ECO:0000256" key="2">
    <source>
        <dbReference type="ARBA" id="ARBA00022448"/>
    </source>
</evidence>
<keyword evidence="6 12" id="KW-0067">ATP-binding</keyword>
<dbReference type="InterPro" id="IPR027417">
    <property type="entry name" value="P-loop_NTPase"/>
</dbReference>
<dbReference type="Proteomes" id="UP000028875">
    <property type="component" value="Unassembled WGS sequence"/>
</dbReference>
<dbReference type="GO" id="GO:0042883">
    <property type="term" value="P:cysteine transport"/>
    <property type="evidence" value="ECO:0007669"/>
    <property type="project" value="InterPro"/>
</dbReference>
<evidence type="ECO:0000256" key="9">
    <source>
        <dbReference type="SAM" id="Phobius"/>
    </source>
</evidence>
<dbReference type="AlphaFoldDB" id="A0A024QFB7"/>
<proteinExistence type="predicted"/>
<dbReference type="EMBL" id="CCDP010000002">
    <property type="protein sequence ID" value="CDQ41189.1"/>
    <property type="molecule type" value="Genomic_DNA"/>
</dbReference>
<keyword evidence="5" id="KW-0547">Nucleotide-binding</keyword>
<dbReference type="SUPFAM" id="SSF90123">
    <property type="entry name" value="ABC transporter transmembrane region"/>
    <property type="match status" value="1"/>
</dbReference>
<accession>A0A024QFB7</accession>
<dbReference type="GO" id="GO:0005886">
    <property type="term" value="C:plasma membrane"/>
    <property type="evidence" value="ECO:0007669"/>
    <property type="project" value="UniProtKB-SubCell"/>
</dbReference>
<feature type="transmembrane region" description="Helical" evidence="9">
    <location>
        <begin position="52"/>
        <end position="70"/>
    </location>
</feature>
<dbReference type="InterPro" id="IPR039421">
    <property type="entry name" value="Type_1_exporter"/>
</dbReference>
<reference evidence="13" key="2">
    <citation type="submission" date="2014-05" db="EMBL/GenBank/DDBJ databases">
        <title>Draft genome sequence of Virgibacillus massiliensis Vm-5.</title>
        <authorList>
            <person name="Khelaifia S."/>
            <person name="Croce O."/>
            <person name="Lagier J.C."/>
            <person name="Raoult D."/>
        </authorList>
    </citation>
    <scope>NUCLEOTIDE SEQUENCE [LARGE SCALE GENOMIC DNA]</scope>
    <source>
        <strain evidence="13">Vm-5</strain>
    </source>
</reference>
<evidence type="ECO:0000256" key="4">
    <source>
        <dbReference type="ARBA" id="ARBA00022692"/>
    </source>
</evidence>
<dbReference type="GO" id="GO:0140359">
    <property type="term" value="F:ABC-type transporter activity"/>
    <property type="evidence" value="ECO:0007669"/>
    <property type="project" value="InterPro"/>
</dbReference>
<evidence type="ECO:0000256" key="5">
    <source>
        <dbReference type="ARBA" id="ARBA00022741"/>
    </source>
</evidence>
<evidence type="ECO:0000256" key="1">
    <source>
        <dbReference type="ARBA" id="ARBA00004651"/>
    </source>
</evidence>
<keyword evidence="13" id="KW-1185">Reference proteome</keyword>
<keyword evidence="3" id="KW-1003">Cell membrane</keyword>
<dbReference type="InterPro" id="IPR011527">
    <property type="entry name" value="ABC1_TM_dom"/>
</dbReference>
<dbReference type="CDD" id="cd18584">
    <property type="entry name" value="ABC_6TM_AarD_CydD"/>
    <property type="match status" value="1"/>
</dbReference>
<feature type="domain" description="ABC transporter" evidence="10">
    <location>
        <begin position="336"/>
        <end position="571"/>
    </location>
</feature>
<dbReference type="PROSITE" id="PS00211">
    <property type="entry name" value="ABC_TRANSPORTER_1"/>
    <property type="match status" value="1"/>
</dbReference>
<keyword evidence="7 9" id="KW-1133">Transmembrane helix</keyword>
<keyword evidence="2" id="KW-0813">Transport</keyword>
<name>A0A024QFB7_9BACI</name>
<keyword evidence="4 9" id="KW-0812">Transmembrane</keyword>
<organism evidence="12 13">
    <name type="scientific">Virgibacillus massiliensis</name>
    <dbReference type="NCBI Taxonomy" id="1462526"/>
    <lineage>
        <taxon>Bacteria</taxon>
        <taxon>Bacillati</taxon>
        <taxon>Bacillota</taxon>
        <taxon>Bacilli</taxon>
        <taxon>Bacillales</taxon>
        <taxon>Bacillaceae</taxon>
        <taxon>Virgibacillus</taxon>
    </lineage>
</organism>
<dbReference type="PANTHER" id="PTHR24221">
    <property type="entry name" value="ATP-BINDING CASSETTE SUB-FAMILY B"/>
    <property type="match status" value="1"/>
</dbReference>
<dbReference type="InterPro" id="IPR003593">
    <property type="entry name" value="AAA+_ATPase"/>
</dbReference>
<feature type="transmembrane region" description="Helical" evidence="9">
    <location>
        <begin position="158"/>
        <end position="176"/>
    </location>
</feature>
<dbReference type="PROSITE" id="PS50893">
    <property type="entry name" value="ABC_TRANSPORTER_2"/>
    <property type="match status" value="1"/>
</dbReference>
<dbReference type="InterPro" id="IPR017871">
    <property type="entry name" value="ABC_transporter-like_CS"/>
</dbReference>
<dbReference type="SUPFAM" id="SSF52540">
    <property type="entry name" value="P-loop containing nucleoside triphosphate hydrolases"/>
    <property type="match status" value="1"/>
</dbReference>
<dbReference type="OrthoDB" id="9806127at2"/>
<evidence type="ECO:0000256" key="8">
    <source>
        <dbReference type="ARBA" id="ARBA00023136"/>
    </source>
</evidence>
<evidence type="ECO:0000256" key="6">
    <source>
        <dbReference type="ARBA" id="ARBA00022840"/>
    </source>
</evidence>
<dbReference type="SMART" id="SM00382">
    <property type="entry name" value="AAA"/>
    <property type="match status" value="1"/>
</dbReference>
<dbReference type="RefSeq" id="WP_038245849.1">
    <property type="nucleotide sequence ID" value="NZ_BNER01000009.1"/>
</dbReference>
<dbReference type="FunFam" id="3.40.50.300:FF:000854">
    <property type="entry name" value="Multidrug ABC transporter ATP-binding protein"/>
    <property type="match status" value="1"/>
</dbReference>
<feature type="transmembrane region" description="Helical" evidence="9">
    <location>
        <begin position="135"/>
        <end position="152"/>
    </location>
</feature>
<dbReference type="Gene3D" id="3.40.50.300">
    <property type="entry name" value="P-loop containing nucleotide triphosphate hydrolases"/>
    <property type="match status" value="1"/>
</dbReference>
<evidence type="ECO:0000259" key="10">
    <source>
        <dbReference type="PROSITE" id="PS50893"/>
    </source>
</evidence>
<gene>
    <name evidence="12" type="primary">cydD</name>
    <name evidence="12" type="ORF">BN990_03544</name>
</gene>
<evidence type="ECO:0000256" key="7">
    <source>
        <dbReference type="ARBA" id="ARBA00022989"/>
    </source>
</evidence>
<dbReference type="Pfam" id="PF00005">
    <property type="entry name" value="ABC_tran"/>
    <property type="match status" value="1"/>
</dbReference>
<feature type="transmembrane region" description="Helical" evidence="9">
    <location>
        <begin position="16"/>
        <end position="40"/>
    </location>
</feature>
<evidence type="ECO:0000313" key="12">
    <source>
        <dbReference type="EMBL" id="CDQ41189.1"/>
    </source>
</evidence>
<dbReference type="NCBIfam" id="TIGR02857">
    <property type="entry name" value="CydD"/>
    <property type="match status" value="1"/>
</dbReference>
<sequence length="578" mass="64110">MRTIKAYLNAKKFSMVYLFFFALLTGGAIVGQAFLLVTVIDGVFLKDQRFQEILPLLGGLFFILLARSIFTYMSGRLGVRLGAEAKRHLRHELLDNYLKNPVQASLKGQSGQKVSMMMDAVDEVDSYFSQYIPQLIRSSVIPVVLLIVVFNQHVNSGIIMVITSPFIPLFMIIIGMQTQKKSEEKMDELAAFSGEFLDTVQGLVTLKLFGKSKQKKETIKQSSLQFRDATMEILKVAFTSSFMLELISMLAIGIIALEIALQLIIFDGISFFAAFFVLVLAPEYFTALRELGTAFHNGRSSMGAIRKVEEELKETDEFTVQWGSKPIPEKGLPVRIDIENGGFQYGEADFQLKKMSTNFSPLSKNAIVGKTGSGKSTLLHMIAGIIPTHQGSILIDGEPLTKYREADWFHRLSYISQHPYIFSGTIADNIAIGSPNQVTRNEIELAAKRAGIAETIASFTYRYDTVVGEGGRGLSGGEKQRLALARAFLKQPSIVLFDEPTTGLDLKTERILQASIEKLAQTATVITVAHRLHTIKDADKILILDDGELIAEGTHEQLLQINSVYRDMIVVQQGGKAE</sequence>
<dbReference type="GO" id="GO:0016887">
    <property type="term" value="F:ATP hydrolysis activity"/>
    <property type="evidence" value="ECO:0007669"/>
    <property type="project" value="InterPro"/>
</dbReference>
<dbReference type="Pfam" id="PF00664">
    <property type="entry name" value="ABC_membrane"/>
    <property type="match status" value="1"/>
</dbReference>
<dbReference type="InterPro" id="IPR036640">
    <property type="entry name" value="ABC1_TM_sf"/>
</dbReference>
<feature type="transmembrane region" description="Helical" evidence="9">
    <location>
        <begin position="263"/>
        <end position="281"/>
    </location>
</feature>